<reference evidence="7 8" key="1">
    <citation type="submission" date="2017-06" db="EMBL/GenBank/DDBJ databases">
        <title>Description of Rhodopirellula bahusiensis sp. nov.</title>
        <authorList>
            <person name="Kizina J."/>
            <person name="Harder J."/>
        </authorList>
    </citation>
    <scope>NUCLEOTIDE SEQUENCE [LARGE SCALE GENOMIC DNA]</scope>
    <source>
        <strain evidence="7 8">SWK21</strain>
    </source>
</reference>
<sequence>MRLRMFLVIGLLSAPLSPVFVFPAATYGQEATDAPDTPAEEVAEVEPEVLAVPDEILQLLKEGKPAKAAEVLQTAMESDAVAEEFKALHQTIAIGFVRARQYDKAMEQFGAAVEFELARTDSPTDAQRLASLIRQVSVYGLHATQPDLAAEWADNAIGKVRALEAEHPIETQTPLSRLIQVRASMLARDDEDAAREMLAKQVAKLEDINATEDRSEKTYVELINLLTTQARLFKDDDGQDRVASAFEEALEAYPESTVLMAQYASNEYSVISGLARANPDEAIERMEAAVAKLTPFEENRGVELTLRRIKSLESRIESTRKQLEMIGQPAPSLDIDGWANADGISVEDLEGKVVLYDFWAIWCGPCIATFPHLREFREEFGEQGFEVVGITRYYGYTWDEESGKAVNGSDDPTPEEEREAIAKFLQSKDMKHPTIVTPKETELQSNYGVTGIPHAVLVDREGNVQMIKVGSGQANADALHAKIKELLEEAS</sequence>
<dbReference type="GO" id="GO:0030313">
    <property type="term" value="C:cell envelope"/>
    <property type="evidence" value="ECO:0007669"/>
    <property type="project" value="UniProtKB-SubCell"/>
</dbReference>
<comment type="caution">
    <text evidence="7">The sequence shown here is derived from an EMBL/GenBank/DDBJ whole genome shotgun (WGS) entry which is preliminary data.</text>
</comment>
<dbReference type="AlphaFoldDB" id="A0A2G1W320"/>
<dbReference type="InterPro" id="IPR050553">
    <property type="entry name" value="Thioredoxin_ResA/DsbE_sf"/>
</dbReference>
<dbReference type="PROSITE" id="PS51352">
    <property type="entry name" value="THIOREDOXIN_2"/>
    <property type="match status" value="1"/>
</dbReference>
<keyword evidence="3" id="KW-1015">Disulfide bond</keyword>
<dbReference type="GeneID" id="90610419"/>
<organism evidence="7 8">
    <name type="scientific">Rhodopirellula bahusiensis</name>
    <dbReference type="NCBI Taxonomy" id="2014065"/>
    <lineage>
        <taxon>Bacteria</taxon>
        <taxon>Pseudomonadati</taxon>
        <taxon>Planctomycetota</taxon>
        <taxon>Planctomycetia</taxon>
        <taxon>Pirellulales</taxon>
        <taxon>Pirellulaceae</taxon>
        <taxon>Rhodopirellula</taxon>
    </lineage>
</organism>
<dbReference type="CDD" id="cd02966">
    <property type="entry name" value="TlpA_like_family"/>
    <property type="match status" value="1"/>
</dbReference>
<feature type="signal peptide" evidence="5">
    <location>
        <begin position="1"/>
        <end position="21"/>
    </location>
</feature>
<evidence type="ECO:0000313" key="8">
    <source>
        <dbReference type="Proteomes" id="UP000225740"/>
    </source>
</evidence>
<dbReference type="InterPro" id="IPR013740">
    <property type="entry name" value="Redoxin"/>
</dbReference>
<keyword evidence="5" id="KW-0732">Signal</keyword>
<evidence type="ECO:0000259" key="6">
    <source>
        <dbReference type="PROSITE" id="PS51352"/>
    </source>
</evidence>
<dbReference type="RefSeq" id="WP_099262546.1">
    <property type="nucleotide sequence ID" value="NZ_NIZW01000017.1"/>
</dbReference>
<protein>
    <submittedName>
        <fullName evidence="7">Thioredoxin</fullName>
    </submittedName>
</protein>
<accession>A0A2G1W320</accession>
<dbReference type="InterPro" id="IPR036249">
    <property type="entry name" value="Thioredoxin-like_sf"/>
</dbReference>
<feature type="chain" id="PRO_5013672846" evidence="5">
    <location>
        <begin position="22"/>
        <end position="491"/>
    </location>
</feature>
<dbReference type="GO" id="GO:0017004">
    <property type="term" value="P:cytochrome complex assembly"/>
    <property type="evidence" value="ECO:0007669"/>
    <property type="project" value="UniProtKB-KW"/>
</dbReference>
<proteinExistence type="predicted"/>
<evidence type="ECO:0000256" key="4">
    <source>
        <dbReference type="ARBA" id="ARBA00023284"/>
    </source>
</evidence>
<keyword evidence="2" id="KW-0201">Cytochrome c-type biogenesis</keyword>
<evidence type="ECO:0000313" key="7">
    <source>
        <dbReference type="EMBL" id="PHQ33438.1"/>
    </source>
</evidence>
<dbReference type="GO" id="GO:0016491">
    <property type="term" value="F:oxidoreductase activity"/>
    <property type="evidence" value="ECO:0007669"/>
    <property type="project" value="InterPro"/>
</dbReference>
<dbReference type="OrthoDB" id="288837at2"/>
<dbReference type="Pfam" id="PF08534">
    <property type="entry name" value="Redoxin"/>
    <property type="match status" value="1"/>
</dbReference>
<dbReference type="PANTHER" id="PTHR42852:SF6">
    <property type="entry name" value="THIOL:DISULFIDE INTERCHANGE PROTEIN DSBE"/>
    <property type="match status" value="1"/>
</dbReference>
<dbReference type="SUPFAM" id="SSF52833">
    <property type="entry name" value="Thioredoxin-like"/>
    <property type="match status" value="1"/>
</dbReference>
<dbReference type="Proteomes" id="UP000225740">
    <property type="component" value="Unassembled WGS sequence"/>
</dbReference>
<gene>
    <name evidence="7" type="ORF">CEE69_20690</name>
</gene>
<keyword evidence="4" id="KW-0676">Redox-active center</keyword>
<feature type="domain" description="Thioredoxin" evidence="6">
    <location>
        <begin position="324"/>
        <end position="488"/>
    </location>
</feature>
<evidence type="ECO:0000256" key="3">
    <source>
        <dbReference type="ARBA" id="ARBA00023157"/>
    </source>
</evidence>
<evidence type="ECO:0000256" key="5">
    <source>
        <dbReference type="SAM" id="SignalP"/>
    </source>
</evidence>
<dbReference type="InterPro" id="IPR013766">
    <property type="entry name" value="Thioredoxin_domain"/>
</dbReference>
<comment type="subcellular location">
    <subcellularLocation>
        <location evidence="1">Cell envelope</location>
    </subcellularLocation>
</comment>
<keyword evidence="8" id="KW-1185">Reference proteome</keyword>
<dbReference type="Gene3D" id="3.40.30.10">
    <property type="entry name" value="Glutaredoxin"/>
    <property type="match status" value="1"/>
</dbReference>
<evidence type="ECO:0000256" key="2">
    <source>
        <dbReference type="ARBA" id="ARBA00022748"/>
    </source>
</evidence>
<dbReference type="EMBL" id="NIZW01000017">
    <property type="protein sequence ID" value="PHQ33438.1"/>
    <property type="molecule type" value="Genomic_DNA"/>
</dbReference>
<dbReference type="PANTHER" id="PTHR42852">
    <property type="entry name" value="THIOL:DISULFIDE INTERCHANGE PROTEIN DSBE"/>
    <property type="match status" value="1"/>
</dbReference>
<evidence type="ECO:0000256" key="1">
    <source>
        <dbReference type="ARBA" id="ARBA00004196"/>
    </source>
</evidence>
<name>A0A2G1W320_9BACT</name>